<dbReference type="GO" id="GO:0005524">
    <property type="term" value="F:ATP binding"/>
    <property type="evidence" value="ECO:0007669"/>
    <property type="project" value="UniProtKB-UniRule"/>
</dbReference>
<feature type="transmembrane region" description="Helical" evidence="4">
    <location>
        <begin position="67"/>
        <end position="90"/>
    </location>
</feature>
<keyword evidence="6" id="KW-0418">Kinase</keyword>
<sequence length="408" mass="45099">MSFKALESSLHIALARYLHVKSIINFAIEENNQTLTALIVFAFPEPDSFSTAPTPRKSSNPKADSRVTAIIVGCVVAAVVICGISGFLGYRRERRGQFLSMEEIPVANITGTDPDEQIRSQEPDELPLPCANSEINCDANLLLGSWHADMPERSAPQAIELLPTPNIKDTHPKIPTRPRKKDSTEPNEMWLQSRSQDPKVEKSDTSTTSSLSSKDAGSSDCPERSDTIVVVQDIALDSERKSGRIQVSQEIEEGWEISLESLEVLEEVLGEGEFGIVYKGRYSGKDGKTIDVAVKQLKDTTSRTDKADLLSEIKILKQAGRHPHIVNLVGACIKEGNILVVTELIPGGSLESLLKSKRAPGERNTYENVNCELNDRQLLTITLQVALGMQHLEEKKVRTGYKLYYYVL</sequence>
<dbReference type="GO" id="GO:0043235">
    <property type="term" value="C:receptor complex"/>
    <property type="evidence" value="ECO:0007669"/>
    <property type="project" value="TreeGrafter"/>
</dbReference>
<evidence type="ECO:0000256" key="4">
    <source>
        <dbReference type="SAM" id="Phobius"/>
    </source>
</evidence>
<evidence type="ECO:0000256" key="2">
    <source>
        <dbReference type="PROSITE-ProRule" id="PRU10141"/>
    </source>
</evidence>
<protein>
    <submittedName>
        <fullName evidence="6">Transmembrane receptor protein tyrosine kinase</fullName>
        <ecNumber evidence="6">2.7.10.1</ecNumber>
    </submittedName>
</protein>
<evidence type="ECO:0000256" key="3">
    <source>
        <dbReference type="SAM" id="MobiDB-lite"/>
    </source>
</evidence>
<comment type="subcellular location">
    <subcellularLocation>
        <location evidence="1">Membrane</location>
        <topology evidence="1">Single-pass membrane protein</topology>
    </subcellularLocation>
</comment>
<dbReference type="PROSITE" id="PS00107">
    <property type="entry name" value="PROTEIN_KINASE_ATP"/>
    <property type="match status" value="1"/>
</dbReference>
<dbReference type="PANTHER" id="PTHR24416:SF622">
    <property type="entry name" value="PROTEIN KINASE DOMAIN-CONTAINING PROTEIN"/>
    <property type="match status" value="1"/>
</dbReference>
<dbReference type="InterPro" id="IPR050122">
    <property type="entry name" value="RTK"/>
</dbReference>
<dbReference type="PROSITE" id="PS50011">
    <property type="entry name" value="PROTEIN_KINASE_DOM"/>
    <property type="match status" value="1"/>
</dbReference>
<evidence type="ECO:0000313" key="7">
    <source>
        <dbReference type="Proteomes" id="UP001163046"/>
    </source>
</evidence>
<evidence type="ECO:0000256" key="1">
    <source>
        <dbReference type="ARBA" id="ARBA00004167"/>
    </source>
</evidence>
<keyword evidence="4 6" id="KW-0812">Transmembrane</keyword>
<keyword evidence="4" id="KW-1133">Transmembrane helix</keyword>
<keyword evidence="7" id="KW-1185">Reference proteome</keyword>
<organism evidence="6 7">
    <name type="scientific">Desmophyllum pertusum</name>
    <dbReference type="NCBI Taxonomy" id="174260"/>
    <lineage>
        <taxon>Eukaryota</taxon>
        <taxon>Metazoa</taxon>
        <taxon>Cnidaria</taxon>
        <taxon>Anthozoa</taxon>
        <taxon>Hexacorallia</taxon>
        <taxon>Scleractinia</taxon>
        <taxon>Caryophylliina</taxon>
        <taxon>Caryophylliidae</taxon>
        <taxon>Desmophyllum</taxon>
    </lineage>
</organism>
<proteinExistence type="predicted"/>
<feature type="domain" description="Protein kinase" evidence="5">
    <location>
        <begin position="263"/>
        <end position="408"/>
    </location>
</feature>
<keyword evidence="2" id="KW-0067">ATP-binding</keyword>
<keyword evidence="4" id="KW-0472">Membrane</keyword>
<evidence type="ECO:0000259" key="5">
    <source>
        <dbReference type="PROSITE" id="PS50011"/>
    </source>
</evidence>
<keyword evidence="6" id="KW-0808">Transferase</keyword>
<dbReference type="InterPro" id="IPR017441">
    <property type="entry name" value="Protein_kinase_ATP_BS"/>
</dbReference>
<dbReference type="AlphaFoldDB" id="A0A9X0A5X8"/>
<keyword evidence="2" id="KW-0547">Nucleotide-binding</keyword>
<dbReference type="EC" id="2.7.10.1" evidence="6"/>
<dbReference type="SUPFAM" id="SSF56112">
    <property type="entry name" value="Protein kinase-like (PK-like)"/>
    <property type="match status" value="1"/>
</dbReference>
<reference evidence="6" key="1">
    <citation type="submission" date="2023-01" db="EMBL/GenBank/DDBJ databases">
        <title>Genome assembly of the deep-sea coral Lophelia pertusa.</title>
        <authorList>
            <person name="Herrera S."/>
            <person name="Cordes E."/>
        </authorList>
    </citation>
    <scope>NUCLEOTIDE SEQUENCE</scope>
    <source>
        <strain evidence="6">USNM1676648</strain>
        <tissue evidence="6">Polyp</tissue>
    </source>
</reference>
<feature type="binding site" evidence="2">
    <location>
        <position position="295"/>
    </location>
    <ligand>
        <name>ATP</name>
        <dbReference type="ChEBI" id="CHEBI:30616"/>
    </ligand>
</feature>
<dbReference type="InterPro" id="IPR001245">
    <property type="entry name" value="Ser-Thr/Tyr_kinase_cat_dom"/>
</dbReference>
<comment type="caution">
    <text evidence="6">The sequence shown here is derived from an EMBL/GenBank/DDBJ whole genome shotgun (WGS) entry which is preliminary data.</text>
</comment>
<dbReference type="GO" id="GO:0007169">
    <property type="term" value="P:cell surface receptor protein tyrosine kinase signaling pathway"/>
    <property type="evidence" value="ECO:0007669"/>
    <property type="project" value="TreeGrafter"/>
</dbReference>
<dbReference type="InterPro" id="IPR000719">
    <property type="entry name" value="Prot_kinase_dom"/>
</dbReference>
<keyword evidence="6" id="KW-0675">Receptor</keyword>
<dbReference type="Proteomes" id="UP001163046">
    <property type="component" value="Unassembled WGS sequence"/>
</dbReference>
<dbReference type="PANTHER" id="PTHR24416">
    <property type="entry name" value="TYROSINE-PROTEIN KINASE RECEPTOR"/>
    <property type="match status" value="1"/>
</dbReference>
<evidence type="ECO:0000313" key="6">
    <source>
        <dbReference type="EMBL" id="KAJ7394006.1"/>
    </source>
</evidence>
<name>A0A9X0A5X8_9CNID</name>
<dbReference type="EMBL" id="MU825397">
    <property type="protein sequence ID" value="KAJ7394006.1"/>
    <property type="molecule type" value="Genomic_DNA"/>
</dbReference>
<feature type="compositionally biased region" description="Low complexity" evidence="3">
    <location>
        <begin position="205"/>
        <end position="220"/>
    </location>
</feature>
<dbReference type="GO" id="GO:0004714">
    <property type="term" value="F:transmembrane receptor protein tyrosine kinase activity"/>
    <property type="evidence" value="ECO:0007669"/>
    <property type="project" value="UniProtKB-EC"/>
</dbReference>
<accession>A0A9X0A5X8</accession>
<dbReference type="OrthoDB" id="5961875at2759"/>
<dbReference type="Pfam" id="PF07714">
    <property type="entry name" value="PK_Tyr_Ser-Thr"/>
    <property type="match status" value="1"/>
</dbReference>
<feature type="region of interest" description="Disordered" evidence="3">
    <location>
        <begin position="157"/>
        <end position="224"/>
    </location>
</feature>
<dbReference type="GO" id="GO:0005886">
    <property type="term" value="C:plasma membrane"/>
    <property type="evidence" value="ECO:0007669"/>
    <property type="project" value="TreeGrafter"/>
</dbReference>
<dbReference type="InterPro" id="IPR011009">
    <property type="entry name" value="Kinase-like_dom_sf"/>
</dbReference>
<dbReference type="Gene3D" id="3.30.200.20">
    <property type="entry name" value="Phosphorylase Kinase, domain 1"/>
    <property type="match status" value="1"/>
</dbReference>
<gene>
    <name evidence="6" type="primary">TIE1</name>
    <name evidence="6" type="ORF">OS493_003678</name>
</gene>